<evidence type="ECO:0000313" key="3">
    <source>
        <dbReference type="Proteomes" id="UP000253383"/>
    </source>
</evidence>
<dbReference type="GO" id="GO:0016887">
    <property type="term" value="F:ATP hydrolysis activity"/>
    <property type="evidence" value="ECO:0007669"/>
    <property type="project" value="InterPro"/>
</dbReference>
<dbReference type="Pfam" id="PF07728">
    <property type="entry name" value="AAA_5"/>
    <property type="match status" value="1"/>
</dbReference>
<reference evidence="2 3" key="1">
    <citation type="submission" date="2018-07" db="EMBL/GenBank/DDBJ databases">
        <title>Genome analysis of Larkinella rosea.</title>
        <authorList>
            <person name="Zhou Z."/>
            <person name="Wang G."/>
        </authorList>
    </citation>
    <scope>NUCLEOTIDE SEQUENCE [LARGE SCALE GENOMIC DNA]</scope>
    <source>
        <strain evidence="3">zzj9</strain>
    </source>
</reference>
<sequence length="381" mass="44014">MSESIENLLSASRVRFLSAADLKIGDSSEGDKLVRPSVPVSLTSSLNNFPQDPSERNRLFFGSPGSGKSRTVRQLTNGHRTFTTTFHPDYDYHDFVGAYKPAESEDEIGKITYRFEPNVLVTAYVAAWKNPSRKHFVVIEEINRGNCAQIFGDLFLLLDRDDRHYSDYFLTIGSDLSRYLKQVFSGSDYEERIKEFYAAKQNMTCEDGFAIMAFPPNLYLYATMNTSDQSLFPMDSAFKRRWDWEYIPIDYADADQFTIVLSDDFQYRWGRFIEVINQRILHLTGSEDKQLGNRFVNPADKIIRLAMFKSKVLFYLWSEIYKNEPDKETNIFVYQPADKPDVELFTFSQLYQKLPDGTALDLEILPSFLRQLGLEPISSPQ</sequence>
<protein>
    <recommendedName>
        <fullName evidence="1">ATPase dynein-related AAA domain-containing protein</fullName>
    </recommendedName>
</protein>
<dbReference type="EMBL" id="QOWE01000001">
    <property type="protein sequence ID" value="RCR71489.1"/>
    <property type="molecule type" value="Genomic_DNA"/>
</dbReference>
<dbReference type="InterPro" id="IPR027417">
    <property type="entry name" value="P-loop_NTPase"/>
</dbReference>
<evidence type="ECO:0000259" key="1">
    <source>
        <dbReference type="Pfam" id="PF07728"/>
    </source>
</evidence>
<comment type="caution">
    <text evidence="2">The sequence shown here is derived from an EMBL/GenBank/DDBJ whole genome shotgun (WGS) entry which is preliminary data.</text>
</comment>
<dbReference type="OrthoDB" id="9781481at2"/>
<dbReference type="PANTHER" id="PTHR37291:SF1">
    <property type="entry name" value="TYPE IV METHYL-DIRECTED RESTRICTION ENZYME ECOKMCRB SUBUNIT"/>
    <property type="match status" value="1"/>
</dbReference>
<dbReference type="GO" id="GO:0005524">
    <property type="term" value="F:ATP binding"/>
    <property type="evidence" value="ECO:0007669"/>
    <property type="project" value="InterPro"/>
</dbReference>
<dbReference type="RefSeq" id="WP_114404021.1">
    <property type="nucleotide sequence ID" value="NZ_QOWE01000001.1"/>
</dbReference>
<dbReference type="InterPro" id="IPR011704">
    <property type="entry name" value="ATPase_dyneun-rel_AAA"/>
</dbReference>
<accession>A0A368JV00</accession>
<evidence type="ECO:0000313" key="2">
    <source>
        <dbReference type="EMBL" id="RCR71489.1"/>
    </source>
</evidence>
<keyword evidence="3" id="KW-1185">Reference proteome</keyword>
<dbReference type="InterPro" id="IPR052934">
    <property type="entry name" value="Methyl-DNA_Rec/Restrict_Enz"/>
</dbReference>
<dbReference type="Proteomes" id="UP000253383">
    <property type="component" value="Unassembled WGS sequence"/>
</dbReference>
<organism evidence="2 3">
    <name type="scientific">Larkinella punicea</name>
    <dbReference type="NCBI Taxonomy" id="2315727"/>
    <lineage>
        <taxon>Bacteria</taxon>
        <taxon>Pseudomonadati</taxon>
        <taxon>Bacteroidota</taxon>
        <taxon>Cytophagia</taxon>
        <taxon>Cytophagales</taxon>
        <taxon>Spirosomataceae</taxon>
        <taxon>Larkinella</taxon>
    </lineage>
</organism>
<dbReference type="SUPFAM" id="SSF52540">
    <property type="entry name" value="P-loop containing nucleoside triphosphate hydrolases"/>
    <property type="match status" value="1"/>
</dbReference>
<gene>
    <name evidence="2" type="ORF">DUE52_00720</name>
</gene>
<feature type="domain" description="ATPase dynein-related AAA" evidence="1">
    <location>
        <begin position="59"/>
        <end position="241"/>
    </location>
</feature>
<dbReference type="Gene3D" id="3.40.50.300">
    <property type="entry name" value="P-loop containing nucleotide triphosphate hydrolases"/>
    <property type="match status" value="1"/>
</dbReference>
<dbReference type="PANTHER" id="PTHR37291">
    <property type="entry name" value="5-METHYLCYTOSINE-SPECIFIC RESTRICTION ENZYME B"/>
    <property type="match status" value="1"/>
</dbReference>
<dbReference type="AlphaFoldDB" id="A0A368JV00"/>
<name>A0A368JV00_9BACT</name>
<proteinExistence type="predicted"/>